<feature type="domain" description="4Fe-4S ferredoxin-type" evidence="7">
    <location>
        <begin position="1"/>
        <end position="30"/>
    </location>
</feature>
<protein>
    <recommendedName>
        <fullName evidence="6">Ferredoxin</fullName>
    </recommendedName>
</protein>
<feature type="domain" description="4Fe-4S ferredoxin-type" evidence="7">
    <location>
        <begin position="32"/>
        <end position="57"/>
    </location>
</feature>
<evidence type="ECO:0000256" key="5">
    <source>
        <dbReference type="ARBA" id="ARBA00023014"/>
    </source>
</evidence>
<dbReference type="GO" id="GO:0016491">
    <property type="term" value="F:oxidoreductase activity"/>
    <property type="evidence" value="ECO:0007669"/>
    <property type="project" value="UniProtKB-ARBA"/>
</dbReference>
<sequence length="57" mass="6000">MVAVVDKDKCTGCETCVDICPAAAIEMKDGIASVDADLCIDCESCVDECPAEAIRME</sequence>
<name>A0A9Q4PUT6_9EURY</name>
<keyword evidence="6" id="KW-0813">Transport</keyword>
<evidence type="ECO:0000256" key="2">
    <source>
        <dbReference type="ARBA" id="ARBA00022485"/>
    </source>
</evidence>
<comment type="cofactor">
    <cofactor evidence="1">
        <name>[4Fe-4S] cluster</name>
        <dbReference type="ChEBI" id="CHEBI:49883"/>
    </cofactor>
</comment>
<dbReference type="PROSITE" id="PS00198">
    <property type="entry name" value="4FE4S_FER_1"/>
    <property type="match status" value="1"/>
</dbReference>
<dbReference type="Pfam" id="PF13237">
    <property type="entry name" value="Fer4_10"/>
    <property type="match status" value="1"/>
</dbReference>
<dbReference type="InterPro" id="IPR017896">
    <property type="entry name" value="4Fe4S_Fe-S-bd"/>
</dbReference>
<comment type="function">
    <text evidence="6">Ferredoxins are iron-sulfur proteins that transfer electrons in a wide variety of metabolic reactions.</text>
</comment>
<dbReference type="PANTHER" id="PTHR43687:SF1">
    <property type="entry name" value="FERREDOXIN III"/>
    <property type="match status" value="1"/>
</dbReference>
<proteinExistence type="predicted"/>
<gene>
    <name evidence="8" type="ORF">L0665_01260</name>
</gene>
<evidence type="ECO:0000256" key="1">
    <source>
        <dbReference type="ARBA" id="ARBA00001966"/>
    </source>
</evidence>
<dbReference type="PRINTS" id="PR00352">
    <property type="entry name" value="3FE4SFRDOXIN"/>
</dbReference>
<dbReference type="PROSITE" id="PS51379">
    <property type="entry name" value="4FE4S_FER_2"/>
    <property type="match status" value="2"/>
</dbReference>
<dbReference type="RefSeq" id="WP_274923915.1">
    <property type="nucleotide sequence ID" value="NZ_JAKELO010000002.1"/>
</dbReference>
<keyword evidence="9" id="KW-1185">Reference proteome</keyword>
<evidence type="ECO:0000313" key="9">
    <source>
        <dbReference type="Proteomes" id="UP001143747"/>
    </source>
</evidence>
<dbReference type="Gene3D" id="3.30.70.20">
    <property type="match status" value="1"/>
</dbReference>
<dbReference type="SUPFAM" id="SSF54862">
    <property type="entry name" value="4Fe-4S ferredoxins"/>
    <property type="match status" value="1"/>
</dbReference>
<evidence type="ECO:0000259" key="7">
    <source>
        <dbReference type="PROSITE" id="PS51379"/>
    </source>
</evidence>
<evidence type="ECO:0000256" key="6">
    <source>
        <dbReference type="RuleBase" id="RU368020"/>
    </source>
</evidence>
<dbReference type="EMBL" id="JAKELO010000002">
    <property type="protein sequence ID" value="MDE4907255.1"/>
    <property type="molecule type" value="Genomic_DNA"/>
</dbReference>
<dbReference type="AlphaFoldDB" id="A0A9Q4PUT6"/>
<keyword evidence="4 6" id="KW-0408">Iron</keyword>
<dbReference type="InterPro" id="IPR001080">
    <property type="entry name" value="3Fe4S_ferredoxin"/>
</dbReference>
<evidence type="ECO:0000256" key="4">
    <source>
        <dbReference type="ARBA" id="ARBA00023004"/>
    </source>
</evidence>
<evidence type="ECO:0000313" key="8">
    <source>
        <dbReference type="EMBL" id="MDE4907255.1"/>
    </source>
</evidence>
<keyword evidence="5 6" id="KW-0411">Iron-sulfur</keyword>
<comment type="caution">
    <text evidence="8">The sequence shown here is derived from an EMBL/GenBank/DDBJ whole genome shotgun (WGS) entry which is preliminary data.</text>
</comment>
<keyword evidence="6" id="KW-0249">Electron transport</keyword>
<dbReference type="PANTHER" id="PTHR43687">
    <property type="entry name" value="ADENYLYLSULFATE REDUCTASE, BETA SUBUNIT"/>
    <property type="match status" value="1"/>
</dbReference>
<dbReference type="InterPro" id="IPR050572">
    <property type="entry name" value="Fe-S_Ferredoxin"/>
</dbReference>
<dbReference type="InterPro" id="IPR017900">
    <property type="entry name" value="4Fe4S_Fe_S_CS"/>
</dbReference>
<dbReference type="Proteomes" id="UP001143747">
    <property type="component" value="Unassembled WGS sequence"/>
</dbReference>
<keyword evidence="2" id="KW-0004">4Fe-4S</keyword>
<organism evidence="8 9">
    <name type="scientific">Methanogenium marinum</name>
    <dbReference type="NCBI Taxonomy" id="348610"/>
    <lineage>
        <taxon>Archaea</taxon>
        <taxon>Methanobacteriati</taxon>
        <taxon>Methanobacteriota</taxon>
        <taxon>Stenosarchaea group</taxon>
        <taxon>Methanomicrobia</taxon>
        <taxon>Methanomicrobiales</taxon>
        <taxon>Methanomicrobiaceae</taxon>
        <taxon>Methanogenium</taxon>
    </lineage>
</organism>
<dbReference type="GO" id="GO:0009055">
    <property type="term" value="F:electron transfer activity"/>
    <property type="evidence" value="ECO:0007669"/>
    <property type="project" value="UniProtKB-UniRule"/>
</dbReference>
<accession>A0A9Q4PUT6</accession>
<evidence type="ECO:0000256" key="3">
    <source>
        <dbReference type="ARBA" id="ARBA00022723"/>
    </source>
</evidence>
<dbReference type="GO" id="GO:0005506">
    <property type="term" value="F:iron ion binding"/>
    <property type="evidence" value="ECO:0007669"/>
    <property type="project" value="UniProtKB-UniRule"/>
</dbReference>
<keyword evidence="3 6" id="KW-0479">Metal-binding</keyword>
<reference evidence="8" key="1">
    <citation type="submission" date="2022-01" db="EMBL/GenBank/DDBJ databases">
        <title>Draft genome of Methanogenium marinum DSM 15558.</title>
        <authorList>
            <person name="Chen S.-C."/>
            <person name="You Y.-T."/>
        </authorList>
    </citation>
    <scope>NUCLEOTIDE SEQUENCE</scope>
    <source>
        <strain evidence="8">DSM 15558</strain>
    </source>
</reference>
<dbReference type="GO" id="GO:0051539">
    <property type="term" value="F:4 iron, 4 sulfur cluster binding"/>
    <property type="evidence" value="ECO:0007669"/>
    <property type="project" value="UniProtKB-KW"/>
</dbReference>